<protein>
    <submittedName>
        <fullName evidence="2">Uncharacterized protein</fullName>
    </submittedName>
</protein>
<reference evidence="2" key="2">
    <citation type="submission" date="2015-06" db="UniProtKB">
        <authorList>
            <consortium name="EnsemblPlants"/>
        </authorList>
    </citation>
    <scope>IDENTIFICATION</scope>
    <source>
        <strain evidence="2">DM1-3 516 R44</strain>
    </source>
</reference>
<dbReference type="EnsemblPlants" id="PGSC0003DMT400094701">
    <property type="protein sequence ID" value="PGSC0003DMT400094701"/>
    <property type="gene ID" value="PGSC0003DMG400044272"/>
</dbReference>
<dbReference type="PaxDb" id="4113-PGSC0003DMT400094701"/>
<dbReference type="AlphaFoldDB" id="M1DUP7"/>
<feature type="compositionally biased region" description="Acidic residues" evidence="1">
    <location>
        <begin position="128"/>
        <end position="138"/>
    </location>
</feature>
<organism evidence="2 3">
    <name type="scientific">Solanum tuberosum</name>
    <name type="common">Potato</name>
    <dbReference type="NCBI Taxonomy" id="4113"/>
    <lineage>
        <taxon>Eukaryota</taxon>
        <taxon>Viridiplantae</taxon>
        <taxon>Streptophyta</taxon>
        <taxon>Embryophyta</taxon>
        <taxon>Tracheophyta</taxon>
        <taxon>Spermatophyta</taxon>
        <taxon>Magnoliopsida</taxon>
        <taxon>eudicotyledons</taxon>
        <taxon>Gunneridae</taxon>
        <taxon>Pentapetalae</taxon>
        <taxon>asterids</taxon>
        <taxon>lamiids</taxon>
        <taxon>Solanales</taxon>
        <taxon>Solanaceae</taxon>
        <taxon>Solanoideae</taxon>
        <taxon>Solaneae</taxon>
        <taxon>Solanum</taxon>
    </lineage>
</organism>
<proteinExistence type="predicted"/>
<dbReference type="HOGENOM" id="CLU_059105_3_0_1"/>
<dbReference type="Proteomes" id="UP000011115">
    <property type="component" value="Unassembled WGS sequence"/>
</dbReference>
<name>M1DUP7_SOLTU</name>
<feature type="region of interest" description="Disordered" evidence="1">
    <location>
        <begin position="75"/>
        <end position="138"/>
    </location>
</feature>
<reference evidence="3" key="1">
    <citation type="journal article" date="2011" name="Nature">
        <title>Genome sequence and analysis of the tuber crop potato.</title>
        <authorList>
            <consortium name="The Potato Genome Sequencing Consortium"/>
        </authorList>
    </citation>
    <scope>NUCLEOTIDE SEQUENCE [LARGE SCALE GENOMIC DNA]</scope>
    <source>
        <strain evidence="3">cv. DM1-3 516 R44</strain>
    </source>
</reference>
<feature type="region of interest" description="Disordered" evidence="1">
    <location>
        <begin position="1"/>
        <end position="37"/>
    </location>
</feature>
<feature type="compositionally biased region" description="Polar residues" evidence="1">
    <location>
        <begin position="1"/>
        <end position="19"/>
    </location>
</feature>
<dbReference type="InParanoid" id="M1DUP7"/>
<evidence type="ECO:0000313" key="3">
    <source>
        <dbReference type="Proteomes" id="UP000011115"/>
    </source>
</evidence>
<dbReference type="Gramene" id="PGSC0003DMT400094701">
    <property type="protein sequence ID" value="PGSC0003DMT400094701"/>
    <property type="gene ID" value="PGSC0003DMG400044272"/>
</dbReference>
<evidence type="ECO:0000256" key="1">
    <source>
        <dbReference type="SAM" id="MobiDB-lite"/>
    </source>
</evidence>
<accession>M1DUP7</accession>
<keyword evidence="3" id="KW-1185">Reference proteome</keyword>
<sequence length="138" mass="15080">MEQSASSRTILRCSTSSPKVTEPEFVEGQSRKAMNQTKGRITDITMGSVATFRYNYGIGSHVLLRNRVRPVAPVNAPAEESAAKGHGRGRGRGRARGRGRRRIALAGNGAPFENALMNEDPPAHHEEIEEENVDVENV</sequence>
<evidence type="ECO:0000313" key="2">
    <source>
        <dbReference type="EnsemblPlants" id="PGSC0003DMT400094701"/>
    </source>
</evidence>
<feature type="compositionally biased region" description="Basic residues" evidence="1">
    <location>
        <begin position="85"/>
        <end position="103"/>
    </location>
</feature>